<accession>A0A4Y1Z8D4</accession>
<evidence type="ECO:0000256" key="2">
    <source>
        <dbReference type="ARBA" id="ARBA00022692"/>
    </source>
</evidence>
<keyword evidence="4 5" id="KW-0472">Membrane</keyword>
<feature type="transmembrane region" description="Helical" evidence="5">
    <location>
        <begin position="42"/>
        <end position="63"/>
    </location>
</feature>
<feature type="transmembrane region" description="Helical" evidence="5">
    <location>
        <begin position="177"/>
        <end position="199"/>
    </location>
</feature>
<gene>
    <name evidence="6" type="ORF">NBRC111894_809</name>
</gene>
<dbReference type="Gene3D" id="1.20.1740.10">
    <property type="entry name" value="Amino acid/polyamine transporter I"/>
    <property type="match status" value="1"/>
</dbReference>
<comment type="caution">
    <text evidence="6">The sequence shown here is derived from an EMBL/GenBank/DDBJ whole genome shotgun (WGS) entry which is preliminary data.</text>
</comment>
<evidence type="ECO:0000313" key="7">
    <source>
        <dbReference type="Proteomes" id="UP000319716"/>
    </source>
</evidence>
<feature type="transmembrane region" description="Helical" evidence="5">
    <location>
        <begin position="132"/>
        <end position="156"/>
    </location>
</feature>
<evidence type="ECO:0000256" key="5">
    <source>
        <dbReference type="SAM" id="Phobius"/>
    </source>
</evidence>
<dbReference type="AlphaFoldDB" id="A0A4Y1Z8D4"/>
<evidence type="ECO:0000256" key="3">
    <source>
        <dbReference type="ARBA" id="ARBA00022989"/>
    </source>
</evidence>
<protein>
    <submittedName>
        <fullName evidence="6">Amino acid transporter</fullName>
    </submittedName>
</protein>
<dbReference type="InterPro" id="IPR052962">
    <property type="entry name" value="AA_Transporter_AGT"/>
</dbReference>
<dbReference type="GO" id="GO:0016020">
    <property type="term" value="C:membrane"/>
    <property type="evidence" value="ECO:0007669"/>
    <property type="project" value="UniProtKB-SubCell"/>
</dbReference>
<keyword evidence="3 5" id="KW-1133">Transmembrane helix</keyword>
<reference evidence="6 7" key="1">
    <citation type="submission" date="2017-11" db="EMBL/GenBank/DDBJ databases">
        <title>Draft Genome Sequence of Sporolactobacillus inulinus NBRC 111894 Isolated from Koso, a Japanese Sugar-Vegetable Fermented Beverage.</title>
        <authorList>
            <person name="Chiou T.Y."/>
            <person name="Oshima K."/>
            <person name="Suda W."/>
            <person name="Hattori M."/>
            <person name="Takahashi T."/>
        </authorList>
    </citation>
    <scope>NUCLEOTIDE SEQUENCE [LARGE SCALE GENOMIC DNA]</scope>
    <source>
        <strain evidence="6 7">NBRC111894</strain>
    </source>
</reference>
<feature type="transmembrane region" description="Helical" evidence="5">
    <location>
        <begin position="12"/>
        <end position="30"/>
    </location>
</feature>
<evidence type="ECO:0000256" key="4">
    <source>
        <dbReference type="ARBA" id="ARBA00023136"/>
    </source>
</evidence>
<dbReference type="InterPro" id="IPR002293">
    <property type="entry name" value="AA/rel_permease1"/>
</dbReference>
<evidence type="ECO:0000256" key="1">
    <source>
        <dbReference type="ARBA" id="ARBA00004141"/>
    </source>
</evidence>
<proteinExistence type="predicted"/>
<dbReference type="Proteomes" id="UP000319716">
    <property type="component" value="Unassembled WGS sequence"/>
</dbReference>
<feature type="transmembrane region" description="Helical" evidence="5">
    <location>
        <begin position="84"/>
        <end position="112"/>
    </location>
</feature>
<keyword evidence="2 5" id="KW-0812">Transmembrane</keyword>
<organism evidence="6 7">
    <name type="scientific">Sporolactobacillus inulinus</name>
    <dbReference type="NCBI Taxonomy" id="2078"/>
    <lineage>
        <taxon>Bacteria</taxon>
        <taxon>Bacillati</taxon>
        <taxon>Bacillota</taxon>
        <taxon>Bacilli</taxon>
        <taxon>Bacillales</taxon>
        <taxon>Sporolactobacillaceae</taxon>
        <taxon>Sporolactobacillus</taxon>
    </lineage>
</organism>
<name>A0A4Y1Z8D4_9BACL</name>
<dbReference type="EMBL" id="BEXB01000004">
    <property type="protein sequence ID" value="GAY75255.1"/>
    <property type="molecule type" value="Genomic_DNA"/>
</dbReference>
<sequence length="202" mass="22210">MKNKMRREMRTFALTMTGLGSIIGSGWLFGSWKAASVAGPAAVYSWLIGMVLILIIGLTFAELGSMFPAAGGMVRYGQFSHGSLVGFITGWANWIAIVSVIPVEAVASTQYLSSWNFSWAHQLYDGNELTALGLFIAALLVFVYFLLNYFTIQLFAKVNSMRYLNLLSPHVRSSVSLQPGFTHITLLMYIMAVLCQMAGPVF</sequence>
<dbReference type="Pfam" id="PF13520">
    <property type="entry name" value="AA_permease_2"/>
    <property type="match status" value="1"/>
</dbReference>
<evidence type="ECO:0000313" key="6">
    <source>
        <dbReference type="EMBL" id="GAY75255.1"/>
    </source>
</evidence>
<dbReference type="PANTHER" id="PTHR47547:SF1">
    <property type="entry name" value="ASPARTATE-PROTON SYMPORTER"/>
    <property type="match status" value="1"/>
</dbReference>
<dbReference type="PANTHER" id="PTHR47547">
    <property type="match status" value="1"/>
</dbReference>
<dbReference type="GO" id="GO:0022857">
    <property type="term" value="F:transmembrane transporter activity"/>
    <property type="evidence" value="ECO:0007669"/>
    <property type="project" value="InterPro"/>
</dbReference>
<comment type="subcellular location">
    <subcellularLocation>
        <location evidence="1">Membrane</location>
        <topology evidence="1">Multi-pass membrane protein</topology>
    </subcellularLocation>
</comment>